<evidence type="ECO:0000313" key="2">
    <source>
        <dbReference type="Proteomes" id="UP000193577"/>
    </source>
</evidence>
<organism evidence="1 2">
    <name type="scientific">Mycolicibacillus koreensis</name>
    <dbReference type="NCBI Taxonomy" id="1069220"/>
    <lineage>
        <taxon>Bacteria</taxon>
        <taxon>Bacillati</taxon>
        <taxon>Actinomycetota</taxon>
        <taxon>Actinomycetes</taxon>
        <taxon>Mycobacteriales</taxon>
        <taxon>Mycobacteriaceae</taxon>
        <taxon>Mycolicibacillus</taxon>
    </lineage>
</organism>
<dbReference type="RefSeq" id="WP_085304279.1">
    <property type="nucleotide sequence ID" value="NZ_AP022594.1"/>
</dbReference>
<protein>
    <submittedName>
        <fullName evidence="1">Uncharacterized protein</fullName>
    </submittedName>
</protein>
<proteinExistence type="predicted"/>
<keyword evidence="2" id="KW-1185">Reference proteome</keyword>
<dbReference type="Proteomes" id="UP000193577">
    <property type="component" value="Unassembled WGS sequence"/>
</dbReference>
<sequence length="140" mass="14741">MKLLKMATAAVTGGIAALGAGVLLGAPAAQAGLPPGTYFCWAHLVPKAQSCPPVPPWGTRWTPCPNSKGLLFTLDGSTEGCAESAYDPDRIYSFDCWGHNLILGKVCPATQPPEEVFTQCWVFGPPTYGIYGDCSPLTPL</sequence>
<dbReference type="OrthoDB" id="4763334at2"/>
<evidence type="ECO:0000313" key="1">
    <source>
        <dbReference type="EMBL" id="OSC33083.1"/>
    </source>
</evidence>
<dbReference type="EMBL" id="NCXO01000027">
    <property type="protein sequence ID" value="OSC33083.1"/>
    <property type="molecule type" value="Genomic_DNA"/>
</dbReference>
<gene>
    <name evidence="1" type="ORF">B8W67_12500</name>
</gene>
<reference evidence="1 2" key="1">
    <citation type="submission" date="2017-04" db="EMBL/GenBank/DDBJ databases">
        <title>The new phylogeny of genus Mycobacterium.</title>
        <authorList>
            <person name="Tortoli E."/>
            <person name="Trovato A."/>
            <person name="Cirillo D.M."/>
        </authorList>
    </citation>
    <scope>NUCLEOTIDE SEQUENCE [LARGE SCALE GENOMIC DNA]</scope>
    <source>
        <strain evidence="1 2">KCTC 19819</strain>
    </source>
</reference>
<dbReference type="AlphaFoldDB" id="A0A7I7SES9"/>
<accession>A0A7I7SES9</accession>
<comment type="caution">
    <text evidence="1">The sequence shown here is derived from an EMBL/GenBank/DDBJ whole genome shotgun (WGS) entry which is preliminary data.</text>
</comment>
<name>A0A7I7SES9_9MYCO</name>